<feature type="non-terminal residue" evidence="1">
    <location>
        <position position="1"/>
    </location>
</feature>
<comment type="caution">
    <text evidence="1">The sequence shown here is derived from an EMBL/GenBank/DDBJ whole genome shotgun (WGS) entry which is preliminary data.</text>
</comment>
<name>X1VR22_9ZZZZ</name>
<dbReference type="AlphaFoldDB" id="X1VR22"/>
<proteinExistence type="predicted"/>
<evidence type="ECO:0000313" key="1">
    <source>
        <dbReference type="EMBL" id="GAJ11840.1"/>
    </source>
</evidence>
<sequence length="35" mass="3815">NIGTDIGFDYTKRTSHGTGATANAEHIHPLYHATF</sequence>
<gene>
    <name evidence="1" type="ORF">S12H4_54635</name>
</gene>
<dbReference type="EMBL" id="BARW01034944">
    <property type="protein sequence ID" value="GAJ11840.1"/>
    <property type="molecule type" value="Genomic_DNA"/>
</dbReference>
<accession>X1VR22</accession>
<reference evidence="1" key="1">
    <citation type="journal article" date="2014" name="Front. Microbiol.">
        <title>High frequency of phylogenetically diverse reductive dehalogenase-homologous genes in deep subseafloor sedimentary metagenomes.</title>
        <authorList>
            <person name="Kawai M."/>
            <person name="Futagami T."/>
            <person name="Toyoda A."/>
            <person name="Takaki Y."/>
            <person name="Nishi S."/>
            <person name="Hori S."/>
            <person name="Arai W."/>
            <person name="Tsubouchi T."/>
            <person name="Morono Y."/>
            <person name="Uchiyama I."/>
            <person name="Ito T."/>
            <person name="Fujiyama A."/>
            <person name="Inagaki F."/>
            <person name="Takami H."/>
        </authorList>
    </citation>
    <scope>NUCLEOTIDE SEQUENCE</scope>
    <source>
        <strain evidence="1">Expedition CK06-06</strain>
    </source>
</reference>
<organism evidence="1">
    <name type="scientific">marine sediment metagenome</name>
    <dbReference type="NCBI Taxonomy" id="412755"/>
    <lineage>
        <taxon>unclassified sequences</taxon>
        <taxon>metagenomes</taxon>
        <taxon>ecological metagenomes</taxon>
    </lineage>
</organism>
<protein>
    <submittedName>
        <fullName evidence="1">Uncharacterized protein</fullName>
    </submittedName>
</protein>